<evidence type="ECO:0000313" key="1">
    <source>
        <dbReference type="EMBL" id="CAD5239359.1"/>
    </source>
</evidence>
<dbReference type="EMBL" id="LR881107">
    <property type="protein sequence ID" value="CAD5239359.1"/>
    <property type="molecule type" value="Genomic_DNA"/>
</dbReference>
<reference evidence="1 2" key="1">
    <citation type="submission" date="2020-09" db="EMBL/GenBank/DDBJ databases">
        <authorList>
            <person name="Jameson E."/>
        </authorList>
    </citation>
    <scope>NUCLEOTIDE SEQUENCE [LARGE SCALE GENOMIC DNA]</scope>
</reference>
<sequence>MKIYSKAALEIAQQAAREAVELGVVGGGDFDWAAAMIWLKIATGHAPVFKYEERGIRSIVASMEGKDEG</sequence>
<dbReference type="Proteomes" id="UP000596437">
    <property type="component" value="Chromosome"/>
</dbReference>
<gene>
    <name evidence="1" type="ORF">JLDGIFFK_00009</name>
</gene>
<evidence type="ECO:0000313" key="2">
    <source>
        <dbReference type="Proteomes" id="UP000596437"/>
    </source>
</evidence>
<accession>A0A7R8R5U1</accession>
<keyword evidence="2" id="KW-1185">Reference proteome</keyword>
<proteinExistence type="predicted"/>
<name>A0A7R8R5U1_9CAUD</name>
<organism evidence="1 2">
    <name type="scientific">Klebsiella phage vB_KppS-Samwise</name>
    <dbReference type="NCBI Taxonomy" id="2762815"/>
    <lineage>
        <taxon>Viruses</taxon>
        <taxon>Duplodnaviria</taxon>
        <taxon>Heunggongvirae</taxon>
        <taxon>Uroviricota</taxon>
        <taxon>Caudoviricetes</taxon>
        <taxon>Drexlerviridae</taxon>
        <taxon>Tempevirinae</taxon>
        <taxon>Henuseptimavirus</taxon>
        <taxon>Henuseptimavirus samwise</taxon>
    </lineage>
</organism>
<protein>
    <submittedName>
        <fullName evidence="1">Uncharacterized protein</fullName>
    </submittedName>
</protein>